<feature type="compositionally biased region" description="Basic and acidic residues" evidence="1">
    <location>
        <begin position="250"/>
        <end position="260"/>
    </location>
</feature>
<feature type="transmembrane region" description="Helical" evidence="2">
    <location>
        <begin position="66"/>
        <end position="84"/>
    </location>
</feature>
<dbReference type="Proteomes" id="UP000011602">
    <property type="component" value="Unassembled WGS sequence"/>
</dbReference>
<evidence type="ECO:0000313" key="4">
    <source>
        <dbReference type="Proteomes" id="UP000011602"/>
    </source>
</evidence>
<keyword evidence="2" id="KW-1133">Transmembrane helix</keyword>
<accession>L9X2H4</accession>
<dbReference type="AlphaFoldDB" id="L9X2H4"/>
<protein>
    <recommendedName>
        <fullName evidence="5">DUF5673 domain-containing protein</fullName>
    </recommendedName>
</protein>
<evidence type="ECO:0000256" key="1">
    <source>
        <dbReference type="SAM" id="MobiDB-lite"/>
    </source>
</evidence>
<feature type="transmembrane region" description="Helical" evidence="2">
    <location>
        <begin position="34"/>
        <end position="54"/>
    </location>
</feature>
<gene>
    <name evidence="3" type="ORF">C493_10763</name>
</gene>
<keyword evidence="4" id="KW-1185">Reference proteome</keyword>
<proteinExistence type="predicted"/>
<feature type="region of interest" description="Disordered" evidence="1">
    <location>
        <begin position="244"/>
        <end position="276"/>
    </location>
</feature>
<evidence type="ECO:0000256" key="2">
    <source>
        <dbReference type="SAM" id="Phobius"/>
    </source>
</evidence>
<keyword evidence="2" id="KW-0812">Transmembrane</keyword>
<dbReference type="eggNOG" id="arCOG09071">
    <property type="taxonomic scope" value="Archaea"/>
</dbReference>
<feature type="transmembrane region" description="Helical" evidence="2">
    <location>
        <begin position="145"/>
        <end position="165"/>
    </location>
</feature>
<name>L9X2H4_9EURY</name>
<evidence type="ECO:0008006" key="5">
    <source>
        <dbReference type="Google" id="ProtNLM"/>
    </source>
</evidence>
<sequence length="276" mass="29091">METMKRPIDGPSTAAGAYVGAGCTALGRNAGVDWGFALAAGMLVGVVVAVATGHRTALWTGLGRRRLQVVPVAVPAVGALGLILADEYGHSGAVPLSVLAWLVAFVIVGSAFWAAVTNAYAAHAAGEVRTTWTANAGSVARRRRIGLTVLYGSGCVVAFVASALYGVPTVVPTAFAGATVSSWIAIDRTRVYEACEGGLRYTDAGASVTQFVPWSRFGEIRETDDAVVLERRWWLDERMADGDVPPNAREALREGLRADHSSSAATRSEWGRESDW</sequence>
<dbReference type="EMBL" id="AOHZ01000047">
    <property type="protein sequence ID" value="ELY55954.1"/>
    <property type="molecule type" value="Genomic_DNA"/>
</dbReference>
<feature type="transmembrane region" description="Helical" evidence="2">
    <location>
        <begin position="96"/>
        <end position="116"/>
    </location>
</feature>
<reference evidence="3 4" key="1">
    <citation type="journal article" date="2014" name="PLoS Genet.">
        <title>Phylogenetically driven sequencing of extremely halophilic archaea reveals strategies for static and dynamic osmo-response.</title>
        <authorList>
            <person name="Becker E.A."/>
            <person name="Seitzer P.M."/>
            <person name="Tritt A."/>
            <person name="Larsen D."/>
            <person name="Krusor M."/>
            <person name="Yao A.I."/>
            <person name="Wu D."/>
            <person name="Madern D."/>
            <person name="Eisen J.A."/>
            <person name="Darling A.E."/>
            <person name="Facciotti M.T."/>
        </authorList>
    </citation>
    <scope>NUCLEOTIDE SEQUENCE [LARGE SCALE GENOMIC DNA]</scope>
    <source>
        <strain evidence="3 4">JCM 12255</strain>
    </source>
</reference>
<evidence type="ECO:0000313" key="3">
    <source>
        <dbReference type="EMBL" id="ELY55954.1"/>
    </source>
</evidence>
<keyword evidence="2" id="KW-0472">Membrane</keyword>
<comment type="caution">
    <text evidence="3">The sequence shown here is derived from an EMBL/GenBank/DDBJ whole genome shotgun (WGS) entry which is preliminary data.</text>
</comment>
<organism evidence="3 4">
    <name type="scientific">Natronolimnohabitans innermongolicus JCM 12255</name>
    <dbReference type="NCBI Taxonomy" id="1227499"/>
    <lineage>
        <taxon>Archaea</taxon>
        <taxon>Methanobacteriati</taxon>
        <taxon>Methanobacteriota</taxon>
        <taxon>Stenosarchaea group</taxon>
        <taxon>Halobacteria</taxon>
        <taxon>Halobacteriales</taxon>
        <taxon>Natrialbaceae</taxon>
        <taxon>Natronolimnohabitans</taxon>
    </lineage>
</organism>
<dbReference type="PROSITE" id="PS51257">
    <property type="entry name" value="PROKAR_LIPOPROTEIN"/>
    <property type="match status" value="1"/>
</dbReference>
<dbReference type="STRING" id="1227499.C493_10763"/>